<dbReference type="Pfam" id="PF25800">
    <property type="entry name" value="FimV_N"/>
    <property type="match status" value="1"/>
</dbReference>
<feature type="region of interest" description="Disordered" evidence="2">
    <location>
        <begin position="432"/>
        <end position="451"/>
    </location>
</feature>
<dbReference type="InterPro" id="IPR018392">
    <property type="entry name" value="LysM"/>
</dbReference>
<accession>A0A080LTH5</accession>
<dbReference type="EMBL" id="JDVG02000495">
    <property type="protein sequence ID" value="KFB71766.1"/>
    <property type="molecule type" value="Genomic_DNA"/>
</dbReference>
<gene>
    <name evidence="5" type="ORF">AW09_003083</name>
</gene>
<feature type="region of interest" description="Disordered" evidence="2">
    <location>
        <begin position="667"/>
        <end position="691"/>
    </location>
</feature>
<dbReference type="InterPro" id="IPR057840">
    <property type="entry name" value="FimV_N"/>
</dbReference>
<comment type="caution">
    <text evidence="5">The sequence shown here is derived from an EMBL/GenBank/DDBJ whole genome shotgun (WGS) entry which is preliminary data.</text>
</comment>
<evidence type="ECO:0000313" key="5">
    <source>
        <dbReference type="EMBL" id="KFB71766.1"/>
    </source>
</evidence>
<evidence type="ECO:0000256" key="3">
    <source>
        <dbReference type="SAM" id="SignalP"/>
    </source>
</evidence>
<feature type="coiled-coil region" evidence="1">
    <location>
        <begin position="338"/>
        <end position="379"/>
    </location>
</feature>
<dbReference type="InterPro" id="IPR036779">
    <property type="entry name" value="LysM_dom_sf"/>
</dbReference>
<organism evidence="5 6">
    <name type="scientific">Candidatus Accumulibacter phosphatis</name>
    <dbReference type="NCBI Taxonomy" id="327160"/>
    <lineage>
        <taxon>Bacteria</taxon>
        <taxon>Pseudomonadati</taxon>
        <taxon>Pseudomonadota</taxon>
        <taxon>Betaproteobacteria</taxon>
        <taxon>Candidatus Accumulibacter</taxon>
    </lineage>
</organism>
<sequence precursor="true">MNDTTANFRLRVSAWAVASSLALAALPLAAEAAGLGKITIFSALGQPLRAEMEVFATREELAGMRAQLASQDAFKQAGVDYAPALSGITLRLDKRANGQPIIRLTSTRPINDPFVDLLLELNWPSGRLIREYTFLLDPPEFAAKNAAAAPAIVRPLAEASPPLEDRPARASSRSRASEQVQKPADGGATYEVKRGETLSKIASELRPEGVSLDQMLLGLFQANQNAFDGGDINRLKAGKILSVPDKATLETIPKGEARTVIVAQSSNWGTYRRKLATVAADAPGREEGARQAAAGKVTTRVEDRGGPAAEPKDQLKVSKTDLPGSKSLPASKRTDEDLIAKEKALRDANERLASLERNVAELQRLVELKSQNLADLERQSAAKAVPATEAKKVPEVAASPTPAAAPPPARVEAAPAAVPAVPAKPLEPPVDVKPVEPVAKPETVGPKPEAVKAEVKAEVPPVAEPPKPVDLPKPKAVVPPPPAEEPGFIEELLNSTAFLAAGGIIIALLAAYWFAKRRRAGDGEAPLEDNSTLAPAVDENLAAKSVFRTTGGQTVDTTNSMPQTDFSQAGPGSIDTDEVDPVAEADVYMAYGRDAQAEEILLEAKQKDPRRHAIHLKLLEIYASRKDVKPFGVLATELFNATGGVGAEWEKAVAMGLQLDPRNPLFGSAGQQAEAVSEEAEAPATSPESLRDTLTKPEQILAMTAAAGVAAGVAAERSAVGLAGEVQEARPEPVSLADLDFDFGSNKPRSAAPEVTDDAYLEATLAYPNPAKRDTLDFDLAASLPNAEPPPEEDRHDVQLVDDASSLEVTMLVAADSKPSAGLDFEFELGSDLPDEAGWDERTVTHAEPEQTFDIGSSDTEALEFDVALTESTVLGDAMQHAAFDMSSISLDLASDDAFNEAPTVLVSRSTGSAFEEDQEDTLVNPDFAMEETDTGIESPLGSLTDSTLSPEITSSEEVATKIDLAKAYQEMGDLEGARELLQEVVNEGDVAQRQEALNLLGGMRE</sequence>
<dbReference type="NCBIfam" id="TIGR03505">
    <property type="entry name" value="FimV_core"/>
    <property type="match status" value="1"/>
</dbReference>
<feature type="region of interest" description="Disordered" evidence="2">
    <location>
        <begin position="158"/>
        <end position="190"/>
    </location>
</feature>
<dbReference type="Gene3D" id="3.10.350.10">
    <property type="entry name" value="LysM domain"/>
    <property type="match status" value="1"/>
</dbReference>
<feature type="chain" id="PRO_5001750770" description="LysM domain-containing protein" evidence="3">
    <location>
        <begin position="25"/>
        <end position="1006"/>
    </location>
</feature>
<evidence type="ECO:0000313" key="6">
    <source>
        <dbReference type="Proteomes" id="UP000020077"/>
    </source>
</evidence>
<name>A0A080LTH5_9PROT</name>
<feature type="region of interest" description="Disordered" evidence="2">
    <location>
        <begin position="282"/>
        <end position="335"/>
    </location>
</feature>
<dbReference type="CDD" id="cd00118">
    <property type="entry name" value="LysM"/>
    <property type="match status" value="1"/>
</dbReference>
<feature type="compositionally biased region" description="Low complexity" evidence="2">
    <location>
        <begin position="435"/>
        <end position="448"/>
    </location>
</feature>
<dbReference type="Gene3D" id="1.20.58.2200">
    <property type="match status" value="1"/>
</dbReference>
<dbReference type="NCBIfam" id="TIGR03504">
    <property type="entry name" value="FimV_Cterm"/>
    <property type="match status" value="1"/>
</dbReference>
<feature type="region of interest" description="Disordered" evidence="2">
    <location>
        <begin position="552"/>
        <end position="577"/>
    </location>
</feature>
<dbReference type="AlphaFoldDB" id="A0A080LTH5"/>
<feature type="signal peptide" evidence="3">
    <location>
        <begin position="1"/>
        <end position="24"/>
    </location>
</feature>
<evidence type="ECO:0000256" key="2">
    <source>
        <dbReference type="SAM" id="MobiDB-lite"/>
    </source>
</evidence>
<protein>
    <recommendedName>
        <fullName evidence="4">LysM domain-containing protein</fullName>
    </recommendedName>
</protein>
<feature type="compositionally biased region" description="Polar residues" evidence="2">
    <location>
        <begin position="552"/>
        <end position="567"/>
    </location>
</feature>
<dbReference type="Proteomes" id="UP000020077">
    <property type="component" value="Unassembled WGS sequence"/>
</dbReference>
<keyword evidence="1" id="KW-0175">Coiled coil</keyword>
<evidence type="ECO:0000259" key="4">
    <source>
        <dbReference type="PROSITE" id="PS51782"/>
    </source>
</evidence>
<feature type="compositionally biased region" description="Basic and acidic residues" evidence="2">
    <location>
        <begin position="299"/>
        <end position="319"/>
    </location>
</feature>
<dbReference type="InterPro" id="IPR020011">
    <property type="entry name" value="FimV_C"/>
</dbReference>
<dbReference type="PROSITE" id="PS51782">
    <property type="entry name" value="LYSM"/>
    <property type="match status" value="1"/>
</dbReference>
<evidence type="ECO:0000256" key="1">
    <source>
        <dbReference type="SAM" id="Coils"/>
    </source>
</evidence>
<dbReference type="InterPro" id="IPR038440">
    <property type="entry name" value="FimV_C_sf"/>
</dbReference>
<reference evidence="5 6" key="1">
    <citation type="submission" date="2014-02" db="EMBL/GenBank/DDBJ databases">
        <title>Expanding our view of genomic diversity in Candidatus Accumulibacter clades.</title>
        <authorList>
            <person name="Skennerton C.T."/>
            <person name="Barr J.J."/>
            <person name="Slater F.R."/>
            <person name="Bond P.L."/>
            <person name="Tyson G.W."/>
        </authorList>
    </citation>
    <scope>NUCLEOTIDE SEQUENCE [LARGE SCALE GENOMIC DNA]</scope>
    <source>
        <strain evidence="6">BA-91</strain>
    </source>
</reference>
<proteinExistence type="predicted"/>
<feature type="domain" description="LysM" evidence="4">
    <location>
        <begin position="188"/>
        <end position="243"/>
    </location>
</feature>
<keyword evidence="3" id="KW-0732">Signal</keyword>
<dbReference type="InterPro" id="IPR020012">
    <property type="entry name" value="LysM_FimV"/>
</dbReference>
<feature type="region of interest" description="Disordered" evidence="2">
    <location>
        <begin position="383"/>
        <end position="408"/>
    </location>
</feature>